<feature type="transmembrane region" description="Helical" evidence="2">
    <location>
        <begin position="106"/>
        <end position="125"/>
    </location>
</feature>
<dbReference type="Gene3D" id="3.10.450.160">
    <property type="entry name" value="inner membrane protein cigr"/>
    <property type="match status" value="1"/>
</dbReference>
<gene>
    <name evidence="3" type="ORF">ABK905_11430</name>
</gene>
<dbReference type="EMBL" id="CP157947">
    <property type="protein sequence ID" value="XBS71484.1"/>
    <property type="molecule type" value="Genomic_DNA"/>
</dbReference>
<evidence type="ECO:0000256" key="1">
    <source>
        <dbReference type="SAM" id="MobiDB-lite"/>
    </source>
</evidence>
<evidence type="ECO:0000256" key="2">
    <source>
        <dbReference type="SAM" id="Phobius"/>
    </source>
</evidence>
<protein>
    <submittedName>
        <fullName evidence="3">RcnB family protein</fullName>
    </submittedName>
</protein>
<keyword evidence="2" id="KW-0812">Transmembrane</keyword>
<keyword evidence="2" id="KW-1133">Transmembrane helix</keyword>
<evidence type="ECO:0000313" key="3">
    <source>
        <dbReference type="EMBL" id="XBS71484.1"/>
    </source>
</evidence>
<dbReference type="Pfam" id="PF11776">
    <property type="entry name" value="RcnB"/>
    <property type="match status" value="1"/>
</dbReference>
<sequence>MTVFASSSLFSGWSYADGPWDRDHHGPRRDYGPHGPGWRHDRGPYPGHGPRGYDHDRFVWRGDEFRRGYPVPRYYRGEGYRVHDWRYRGLQAPPPGHYWTYIDGRYVLIAAATGVVTAIIMGNLLHPR</sequence>
<dbReference type="InterPro" id="IPR024572">
    <property type="entry name" value="RcnB"/>
</dbReference>
<feature type="region of interest" description="Disordered" evidence="1">
    <location>
        <begin position="26"/>
        <end position="50"/>
    </location>
</feature>
<organism evidence="3">
    <name type="scientific">Acerihabitans sp. KWT182</name>
    <dbReference type="NCBI Taxonomy" id="3157919"/>
    <lineage>
        <taxon>Bacteria</taxon>
        <taxon>Pseudomonadati</taxon>
        <taxon>Pseudomonadota</taxon>
        <taxon>Gammaproteobacteria</taxon>
        <taxon>Enterobacterales</taxon>
        <taxon>Pectobacteriaceae</taxon>
        <taxon>Acerihabitans</taxon>
    </lineage>
</organism>
<proteinExistence type="predicted"/>
<keyword evidence="2" id="KW-0472">Membrane</keyword>
<dbReference type="AlphaFoldDB" id="A0AAU7QE97"/>
<name>A0AAU7QE97_9GAMM</name>
<reference evidence="3" key="1">
    <citation type="submission" date="2024-06" db="EMBL/GenBank/DDBJ databases">
        <authorList>
            <person name="Coelho C."/>
            <person name="Bento M."/>
            <person name="Garcia E."/>
            <person name="Camelo A."/>
            <person name="Brandao I."/>
            <person name="Espirito Santo C."/>
            <person name="Trovao J."/>
            <person name="Verissimo A."/>
            <person name="Costa J."/>
            <person name="Tiago I."/>
        </authorList>
    </citation>
    <scope>NUCLEOTIDE SEQUENCE</scope>
    <source>
        <strain evidence="3">KWT182</strain>
    </source>
</reference>
<accession>A0AAU7QE97</accession>
<feature type="compositionally biased region" description="Basic and acidic residues" evidence="1">
    <location>
        <begin position="26"/>
        <end position="43"/>
    </location>
</feature>